<dbReference type="KEGG" id="sla:SERLADRAFT_396451"/>
<dbReference type="GO" id="GO:0004540">
    <property type="term" value="F:RNA nuclease activity"/>
    <property type="evidence" value="ECO:0007669"/>
    <property type="project" value="InterPro"/>
</dbReference>
<sequence>MSHRESVAIYWDYENCKPPSQLLGYDIANNIRRVAHAFGSVTVFRAYLEVSEQSPKSCNLRSELQTSGVSLIDCPHSGRKDVVDKMILGALVHAYFH</sequence>
<name>F8P4I9_SERL9</name>
<protein>
    <recommendedName>
        <fullName evidence="1">NYN domain-containing protein</fullName>
    </recommendedName>
</protein>
<organism>
    <name type="scientific">Serpula lacrymans var. lacrymans (strain S7.9)</name>
    <name type="common">Dry rot fungus</name>
    <dbReference type="NCBI Taxonomy" id="578457"/>
    <lineage>
        <taxon>Eukaryota</taxon>
        <taxon>Fungi</taxon>
        <taxon>Dikarya</taxon>
        <taxon>Basidiomycota</taxon>
        <taxon>Agaricomycotina</taxon>
        <taxon>Agaricomycetes</taxon>
        <taxon>Agaricomycetidae</taxon>
        <taxon>Boletales</taxon>
        <taxon>Coniophorineae</taxon>
        <taxon>Serpulaceae</taxon>
        <taxon>Serpula</taxon>
    </lineage>
</organism>
<dbReference type="AlphaFoldDB" id="F8P4I9"/>
<evidence type="ECO:0000259" key="1">
    <source>
        <dbReference type="Pfam" id="PF01936"/>
    </source>
</evidence>
<dbReference type="Gene3D" id="3.40.50.1010">
    <property type="entry name" value="5'-nuclease"/>
    <property type="match status" value="1"/>
</dbReference>
<accession>F8P4I9</accession>
<dbReference type="EMBL" id="GL945438">
    <property type="protein sequence ID" value="EGO21527.1"/>
    <property type="molecule type" value="Genomic_DNA"/>
</dbReference>
<proteinExistence type="predicted"/>
<dbReference type="RefSeq" id="XP_007321313.1">
    <property type="nucleotide sequence ID" value="XM_007321251.1"/>
</dbReference>
<dbReference type="InterPro" id="IPR021139">
    <property type="entry name" value="NYN"/>
</dbReference>
<dbReference type="GeneID" id="18811764"/>
<dbReference type="Proteomes" id="UP000008064">
    <property type="component" value="Unassembled WGS sequence"/>
</dbReference>
<dbReference type="HOGENOM" id="CLU_167748_0_0_1"/>
<dbReference type="Pfam" id="PF01936">
    <property type="entry name" value="NYN"/>
    <property type="match status" value="1"/>
</dbReference>
<feature type="domain" description="NYN" evidence="1">
    <location>
        <begin position="7"/>
        <end position="95"/>
    </location>
</feature>
<dbReference type="OrthoDB" id="549353at2759"/>
<gene>
    <name evidence="2" type="ORF">SERLADRAFT_396451</name>
</gene>
<evidence type="ECO:0000313" key="2">
    <source>
        <dbReference type="EMBL" id="EGO21527.1"/>
    </source>
</evidence>
<dbReference type="CDD" id="cd10910">
    <property type="entry name" value="PIN_limkain_b1_N_like"/>
    <property type="match status" value="1"/>
</dbReference>
<reference evidence="2" key="1">
    <citation type="submission" date="2011-04" db="EMBL/GenBank/DDBJ databases">
        <title>Evolution of plant cell wall degrading machinery underlies the functional diversity of forest fungi.</title>
        <authorList>
            <consortium name="US DOE Joint Genome Institute (JGI-PGF)"/>
            <person name="Eastwood D.C."/>
            <person name="Floudas D."/>
            <person name="Binder M."/>
            <person name="Majcherczyk A."/>
            <person name="Schneider P."/>
            <person name="Aerts A."/>
            <person name="Asiegbu F.O."/>
            <person name="Baker S.E."/>
            <person name="Barry K."/>
            <person name="Bendiksby M."/>
            <person name="Blumentritt M."/>
            <person name="Coutinho P.M."/>
            <person name="Cullen D."/>
            <person name="Cullen D."/>
            <person name="Gathman A."/>
            <person name="Goodell B."/>
            <person name="Henrissat B."/>
            <person name="Ihrmark K."/>
            <person name="Kauserud H."/>
            <person name="Kohler A."/>
            <person name="LaButti K."/>
            <person name="Lapidus A."/>
            <person name="Lavin J.L."/>
            <person name="Lee Y.-H."/>
            <person name="Lindquist E."/>
            <person name="Lilly W."/>
            <person name="Lucas S."/>
            <person name="Morin E."/>
            <person name="Murat C."/>
            <person name="Oguiza J.A."/>
            <person name="Park J."/>
            <person name="Pisabarro A.G."/>
            <person name="Riley R."/>
            <person name="Rosling A."/>
            <person name="Salamov A."/>
            <person name="Schmidt O."/>
            <person name="Schmutz J."/>
            <person name="Skrede I."/>
            <person name="Stenlid J."/>
            <person name="Wiebenga A."/>
            <person name="Xie X."/>
            <person name="Kues U."/>
            <person name="Hibbett D.S."/>
            <person name="Hoffmeister D."/>
            <person name="Hogberg N."/>
            <person name="Martin F."/>
            <person name="Grigoriev I.V."/>
            <person name="Watkinson S.C."/>
        </authorList>
    </citation>
    <scope>NUCLEOTIDE SEQUENCE</scope>
    <source>
        <strain evidence="2">S7.9</strain>
    </source>
</reference>